<comment type="caution">
    <text evidence="1">The sequence shown here is derived from an EMBL/GenBank/DDBJ whole genome shotgun (WGS) entry which is preliminary data.</text>
</comment>
<reference evidence="1" key="1">
    <citation type="journal article" date="2014" name="Front. Microbiol.">
        <title>High frequency of phylogenetically diverse reductive dehalogenase-homologous genes in deep subseafloor sedimentary metagenomes.</title>
        <authorList>
            <person name="Kawai M."/>
            <person name="Futagami T."/>
            <person name="Toyoda A."/>
            <person name="Takaki Y."/>
            <person name="Nishi S."/>
            <person name="Hori S."/>
            <person name="Arai W."/>
            <person name="Tsubouchi T."/>
            <person name="Morono Y."/>
            <person name="Uchiyama I."/>
            <person name="Ito T."/>
            <person name="Fujiyama A."/>
            <person name="Inagaki F."/>
            <person name="Takami H."/>
        </authorList>
    </citation>
    <scope>NUCLEOTIDE SEQUENCE</scope>
    <source>
        <strain evidence="1">Expedition CK06-06</strain>
    </source>
</reference>
<name>X0YD01_9ZZZZ</name>
<dbReference type="EMBL" id="BARS01045614">
    <property type="protein sequence ID" value="GAG34711.1"/>
    <property type="molecule type" value="Genomic_DNA"/>
</dbReference>
<protein>
    <submittedName>
        <fullName evidence="1">Uncharacterized protein</fullName>
    </submittedName>
</protein>
<dbReference type="AlphaFoldDB" id="X0YD01"/>
<organism evidence="1">
    <name type="scientific">marine sediment metagenome</name>
    <dbReference type="NCBI Taxonomy" id="412755"/>
    <lineage>
        <taxon>unclassified sequences</taxon>
        <taxon>metagenomes</taxon>
        <taxon>ecological metagenomes</taxon>
    </lineage>
</organism>
<proteinExistence type="predicted"/>
<gene>
    <name evidence="1" type="ORF">S01H1_68769</name>
</gene>
<accession>X0YD01</accession>
<sequence>MNDLVSQLIWNFTDIRGDQWFLEISIELSDYLNYHNLCLEFADLWKYRFFRKSPN</sequence>
<evidence type="ECO:0000313" key="1">
    <source>
        <dbReference type="EMBL" id="GAG34711.1"/>
    </source>
</evidence>